<dbReference type="AlphaFoldDB" id="A0A1T4T844"/>
<keyword evidence="13" id="KW-1185">Reference proteome</keyword>
<dbReference type="OrthoDB" id="9780932at2"/>
<dbReference type="GO" id="GO:0005737">
    <property type="term" value="C:cytoplasm"/>
    <property type="evidence" value="ECO:0007669"/>
    <property type="project" value="UniProtKB-SubCell"/>
</dbReference>
<dbReference type="GO" id="GO:0004177">
    <property type="term" value="F:aminopeptidase activity"/>
    <property type="evidence" value="ECO:0007669"/>
    <property type="project" value="UniProtKB-KW"/>
</dbReference>
<evidence type="ECO:0000256" key="8">
    <source>
        <dbReference type="ARBA" id="ARBA00022670"/>
    </source>
</evidence>
<comment type="similarity">
    <text evidence="3">Belongs to the peptidase S33 family.</text>
</comment>
<dbReference type="InterPro" id="IPR005944">
    <property type="entry name" value="Pro_iminopeptidase"/>
</dbReference>
<dbReference type="Gene3D" id="3.40.50.1820">
    <property type="entry name" value="alpha/beta hydrolase"/>
    <property type="match status" value="1"/>
</dbReference>
<gene>
    <name evidence="12" type="ORF">SAMN04488128_104150</name>
</gene>
<dbReference type="GO" id="GO:0006508">
    <property type="term" value="P:proteolysis"/>
    <property type="evidence" value="ECO:0007669"/>
    <property type="project" value="UniProtKB-KW"/>
</dbReference>
<dbReference type="STRING" id="634771.SAMN04488128_104150"/>
<evidence type="ECO:0000256" key="1">
    <source>
        <dbReference type="ARBA" id="ARBA00001585"/>
    </source>
</evidence>
<dbReference type="PANTHER" id="PTHR43722">
    <property type="entry name" value="PROLINE IMINOPEPTIDASE"/>
    <property type="match status" value="1"/>
</dbReference>
<evidence type="ECO:0000256" key="4">
    <source>
        <dbReference type="ARBA" id="ARBA00012568"/>
    </source>
</evidence>
<dbReference type="PRINTS" id="PR00793">
    <property type="entry name" value="PROAMNOPTASE"/>
</dbReference>
<dbReference type="Pfam" id="PF00561">
    <property type="entry name" value="Abhydrolase_1"/>
    <property type="match status" value="1"/>
</dbReference>
<keyword evidence="7" id="KW-0963">Cytoplasm</keyword>
<evidence type="ECO:0000256" key="7">
    <source>
        <dbReference type="ARBA" id="ARBA00022490"/>
    </source>
</evidence>
<evidence type="ECO:0000256" key="2">
    <source>
        <dbReference type="ARBA" id="ARBA00004496"/>
    </source>
</evidence>
<dbReference type="InterPro" id="IPR029058">
    <property type="entry name" value="AB_hydrolase_fold"/>
</dbReference>
<dbReference type="SUPFAM" id="SSF53474">
    <property type="entry name" value="alpha/beta-Hydrolases"/>
    <property type="match status" value="1"/>
</dbReference>
<comment type="subcellular location">
    <subcellularLocation>
        <location evidence="2">Cytoplasm</location>
    </subcellularLocation>
</comment>
<dbReference type="InterPro" id="IPR000073">
    <property type="entry name" value="AB_hydrolase_1"/>
</dbReference>
<dbReference type="PANTHER" id="PTHR43722:SF1">
    <property type="entry name" value="PROLINE IMINOPEPTIDASE"/>
    <property type="match status" value="1"/>
</dbReference>
<dbReference type="Proteomes" id="UP000190367">
    <property type="component" value="Unassembled WGS sequence"/>
</dbReference>
<comment type="catalytic activity">
    <reaction evidence="1">
        <text>Release of N-terminal proline from a peptide.</text>
        <dbReference type="EC" id="3.4.11.5"/>
    </reaction>
</comment>
<evidence type="ECO:0000256" key="3">
    <source>
        <dbReference type="ARBA" id="ARBA00010088"/>
    </source>
</evidence>
<evidence type="ECO:0000313" key="12">
    <source>
        <dbReference type="EMBL" id="SKA36655.1"/>
    </source>
</evidence>
<keyword evidence="8" id="KW-0645">Protease</keyword>
<evidence type="ECO:0000256" key="9">
    <source>
        <dbReference type="ARBA" id="ARBA00022801"/>
    </source>
</evidence>
<organism evidence="12 13">
    <name type="scientific">Chitinophaga eiseniae</name>
    <dbReference type="NCBI Taxonomy" id="634771"/>
    <lineage>
        <taxon>Bacteria</taxon>
        <taxon>Pseudomonadati</taxon>
        <taxon>Bacteroidota</taxon>
        <taxon>Chitinophagia</taxon>
        <taxon>Chitinophagales</taxon>
        <taxon>Chitinophagaceae</taxon>
        <taxon>Chitinophaga</taxon>
    </lineage>
</organism>
<dbReference type="InterPro" id="IPR002410">
    <property type="entry name" value="Peptidase_S33"/>
</dbReference>
<feature type="domain" description="AB hydrolase-1" evidence="11">
    <location>
        <begin position="32"/>
        <end position="293"/>
    </location>
</feature>
<evidence type="ECO:0000256" key="5">
    <source>
        <dbReference type="ARBA" id="ARBA00021843"/>
    </source>
</evidence>
<evidence type="ECO:0000256" key="10">
    <source>
        <dbReference type="ARBA" id="ARBA00029605"/>
    </source>
</evidence>
<dbReference type="EC" id="3.4.11.5" evidence="4"/>
<keyword evidence="9" id="KW-0378">Hydrolase</keyword>
<sequence>MKQILTALFCLVLCRAHSQNLYVETYGNAKDKPVIFLHGGPGYNAAFFERSTAARLADKGFFVIVYDRRGEGRSPDSAAQFTFREALADIDALYKTYRLKKAVLLGHSFGGVLAIQYAEKKPAAVDAIVLADALLDAQETYRTILAKVKGIYEAKKDSMSLRYIGMIEQMDTAGLAYNSYTLGHAMLNGLYGPVHPSEEAKLIYQEMKQDSVVKKYGSQMTRLAPTGYWEHEHYTTLNMLPALRNLVAKKTKIYAVYGREDGLFSEKQVSEVMEIIGSDRVDYLEGAGHNVFADQQVSFLEDLKKWLK</sequence>
<evidence type="ECO:0000256" key="6">
    <source>
        <dbReference type="ARBA" id="ARBA00022438"/>
    </source>
</evidence>
<name>A0A1T4T844_9BACT</name>
<evidence type="ECO:0000259" key="11">
    <source>
        <dbReference type="Pfam" id="PF00561"/>
    </source>
</evidence>
<dbReference type="EMBL" id="FUWZ01000004">
    <property type="protein sequence ID" value="SKA36655.1"/>
    <property type="molecule type" value="Genomic_DNA"/>
</dbReference>
<dbReference type="PRINTS" id="PR00111">
    <property type="entry name" value="ABHYDROLASE"/>
</dbReference>
<dbReference type="RefSeq" id="WP_159456143.1">
    <property type="nucleotide sequence ID" value="NZ_FUWZ01000004.1"/>
</dbReference>
<protein>
    <recommendedName>
        <fullName evidence="5">Proline iminopeptidase</fullName>
        <ecNumber evidence="4">3.4.11.5</ecNumber>
    </recommendedName>
    <alternativeName>
        <fullName evidence="10">Prolyl aminopeptidase</fullName>
    </alternativeName>
</protein>
<evidence type="ECO:0000313" key="13">
    <source>
        <dbReference type="Proteomes" id="UP000190367"/>
    </source>
</evidence>
<proteinExistence type="inferred from homology"/>
<keyword evidence="6" id="KW-0031">Aminopeptidase</keyword>
<reference evidence="13" key="1">
    <citation type="submission" date="2017-02" db="EMBL/GenBank/DDBJ databases">
        <authorList>
            <person name="Varghese N."/>
            <person name="Submissions S."/>
        </authorList>
    </citation>
    <scope>NUCLEOTIDE SEQUENCE [LARGE SCALE GENOMIC DNA]</scope>
    <source>
        <strain evidence="13">DSM 22224</strain>
    </source>
</reference>
<accession>A0A1T4T844</accession>